<evidence type="ECO:0000256" key="1">
    <source>
        <dbReference type="ARBA" id="ARBA00006432"/>
    </source>
</evidence>
<organism evidence="5 6">
    <name type="scientific">Campylobacter majalis</name>
    <dbReference type="NCBI Taxonomy" id="2790656"/>
    <lineage>
        <taxon>Bacteria</taxon>
        <taxon>Pseudomonadati</taxon>
        <taxon>Campylobacterota</taxon>
        <taxon>Epsilonproteobacteria</taxon>
        <taxon>Campylobacterales</taxon>
        <taxon>Campylobacteraceae</taxon>
        <taxon>Campylobacter</taxon>
    </lineage>
</organism>
<comment type="caution">
    <text evidence="5">The sequence shown here is derived from an EMBL/GenBank/DDBJ whole genome shotgun (WGS) entry which is preliminary data.</text>
</comment>
<reference evidence="5 6" key="1">
    <citation type="submission" date="2020-11" db="EMBL/GenBank/DDBJ databases">
        <authorList>
            <person name="Peeters C."/>
        </authorList>
    </citation>
    <scope>NUCLEOTIDE SEQUENCE [LARGE SCALE GENOMIC DNA]</scope>
    <source>
        <strain evidence="5 6">LMG 7974</strain>
    </source>
</reference>
<evidence type="ECO:0000313" key="5">
    <source>
        <dbReference type="EMBL" id="CAD7289745.1"/>
    </source>
</evidence>
<dbReference type="Gene3D" id="3.40.50.12780">
    <property type="entry name" value="N-terminal domain of ligase-like"/>
    <property type="match status" value="1"/>
</dbReference>
<dbReference type="InterPro" id="IPR020845">
    <property type="entry name" value="AMP-binding_CS"/>
</dbReference>
<name>A0ABN7KB84_9BACT</name>
<sequence>MDMIGDMDLNGYFNELAENFGDKTAIIFENGDENPISLSYKELNSNINKAANLLISKGIKQGDFVALHLKNGIDFVLGFFAACKIGAIAVPINANFLRNDAEFIIKKTNPKLLITKQEFSHIYDDLRPNDMQILLGLSNQIDDCCEILNTPKIDNLKPAQIIFTSGTSSFPKGVVITHYNLIFAGHYSSWQIGLNGDDRYLTAMPLWHIDAQCTAMMPTFSRGATFVLAYRYSASKFWSWILKHKITITECIPKMMRTLMLQKIAAGEKDHSLREMLFYLNINEADLQKFLDRFNLKSVLTSYGMSETIVGLITDRPYERRKFPSIGRVGFCYEAKIVDKCGSELLPFENGEIWIKGERGKSIFDGYFNDENATSKAFSDDGWLKTGDIGYTDESGYFYFVDRNINLIKVSGENVSSIEVENYISSCEKILEVAVVGVEDECCGEIVKACVVLKSGEILREDELIRYCKKGLAKFKVPSIVQFYDKLPKTSTGKVRKNLLKG</sequence>
<comment type="similarity">
    <text evidence="1">Belongs to the ATP-dependent AMP-binding enzyme family.</text>
</comment>
<dbReference type="PANTHER" id="PTHR43201">
    <property type="entry name" value="ACYL-COA SYNTHETASE"/>
    <property type="match status" value="1"/>
</dbReference>
<proteinExistence type="inferred from homology"/>
<dbReference type="EC" id="6.2.1.48" evidence="5"/>
<dbReference type="PROSITE" id="PS00455">
    <property type="entry name" value="AMP_BINDING"/>
    <property type="match status" value="1"/>
</dbReference>
<dbReference type="Pfam" id="PF13193">
    <property type="entry name" value="AMP-binding_C"/>
    <property type="match status" value="1"/>
</dbReference>
<evidence type="ECO:0000259" key="4">
    <source>
        <dbReference type="Pfam" id="PF13193"/>
    </source>
</evidence>
<dbReference type="PANTHER" id="PTHR43201:SF5">
    <property type="entry name" value="MEDIUM-CHAIN ACYL-COA LIGASE ACSF2, MITOCHONDRIAL"/>
    <property type="match status" value="1"/>
</dbReference>
<dbReference type="InterPro" id="IPR042099">
    <property type="entry name" value="ANL_N_sf"/>
</dbReference>
<dbReference type="Pfam" id="PF00501">
    <property type="entry name" value="AMP-binding"/>
    <property type="match status" value="1"/>
</dbReference>
<dbReference type="RefSeq" id="WP_229933594.1">
    <property type="nucleotide sequence ID" value="NZ_CAJHOF010000025.1"/>
</dbReference>
<dbReference type="GO" id="GO:0016874">
    <property type="term" value="F:ligase activity"/>
    <property type="evidence" value="ECO:0007669"/>
    <property type="project" value="UniProtKB-KW"/>
</dbReference>
<dbReference type="Proteomes" id="UP000789803">
    <property type="component" value="Unassembled WGS sequence"/>
</dbReference>
<keyword evidence="2 5" id="KW-0436">Ligase</keyword>
<dbReference type="Gene3D" id="3.30.300.30">
    <property type="match status" value="1"/>
</dbReference>
<feature type="domain" description="AMP-dependent synthetase/ligase" evidence="3">
    <location>
        <begin position="15"/>
        <end position="368"/>
    </location>
</feature>
<feature type="domain" description="AMP-binding enzyme C-terminal" evidence="4">
    <location>
        <begin position="419"/>
        <end position="494"/>
    </location>
</feature>
<evidence type="ECO:0000313" key="6">
    <source>
        <dbReference type="Proteomes" id="UP000789803"/>
    </source>
</evidence>
<accession>A0ABN7KB84</accession>
<dbReference type="InterPro" id="IPR025110">
    <property type="entry name" value="AMP-bd_C"/>
</dbReference>
<evidence type="ECO:0000256" key="2">
    <source>
        <dbReference type="ARBA" id="ARBA00022598"/>
    </source>
</evidence>
<keyword evidence="6" id="KW-1185">Reference proteome</keyword>
<dbReference type="EMBL" id="CAJHOF010000025">
    <property type="protein sequence ID" value="CAD7289745.1"/>
    <property type="molecule type" value="Genomic_DNA"/>
</dbReference>
<evidence type="ECO:0000259" key="3">
    <source>
        <dbReference type="Pfam" id="PF00501"/>
    </source>
</evidence>
<dbReference type="InterPro" id="IPR045851">
    <property type="entry name" value="AMP-bd_C_sf"/>
</dbReference>
<protein>
    <submittedName>
        <fullName evidence="5">Crotonobetaine/carnitine--CoA ligase</fullName>
        <ecNumber evidence="5">6.2.1.48</ecNumber>
    </submittedName>
</protein>
<gene>
    <name evidence="5" type="primary">caiC</name>
    <name evidence="5" type="ORF">LMG7974_01823</name>
</gene>
<dbReference type="InterPro" id="IPR000873">
    <property type="entry name" value="AMP-dep_synth/lig_dom"/>
</dbReference>
<dbReference type="SUPFAM" id="SSF56801">
    <property type="entry name" value="Acetyl-CoA synthetase-like"/>
    <property type="match status" value="1"/>
</dbReference>